<evidence type="ECO:0000256" key="11">
    <source>
        <dbReference type="PROSITE-ProRule" id="PRU00283"/>
    </source>
</evidence>
<dbReference type="Pfam" id="PF12423">
    <property type="entry name" value="KIF1B"/>
    <property type="match status" value="1"/>
</dbReference>
<sequence length="1940" mass="217231">MLAVTFQKPFEVAVSRIEKPTIKESTDAIVKVSLAGLCGSDLHPYRGAEKGLDPMTVMGHEFVGHIVEIGDAVKGLKVGDRVGSGFTTCCGECWYCTRGLSCRCDQGQLYGWKSQGKGIDGAQAEYVRVPLASGSLLKLPDQVGDEEAILLGDILSTGFFCAQNGFSALTEMDASEAVAVVIGCGPVGMLACIGAKEHGAKQVFVVDSVKERLEVAAERFGAIPLNLADDVEATVKEATGGRGADIVLEVVGQPSALSLAYAVMRPGGVLSSVGVHTAPTFPFSPGDGYDKNLTYRSGRCPSRAMMDKLLPMLMAKKYPVTSIISHRASITEASIMSGGNIKVVVRCRPLNSREQARGATSLVRMTGNQTILTKPPESRSAKDEEIKAFTFDKSYWSADKNDPEYADQATVYNDLGEDLLDHAFDGYNCCIFAYGQTGSGKSYSMMGYGEDKGIIPRTCSEMFNRITRQTTDNLTYRIEVSYIEIYNEKVRDLLNPKNKGNLKVREHPSLGPYVEDLSRLVVNSFADIEHLMDEGNKARTVAATNMNETSSRSHAVFTLLLTQKRLDELTKLETEKVARISLVDLAGSERANSTGATGQRLKEGANINRSLTTLGKVIAGLAEQSSLEPAKKGKKQKEVFIPYRDSVLTWLLKDSLGGNSKTAMIAAISPASDNYEETLSTLRYADQAKKIKNKAVVNEDPNARLIRELKEELDLLRDKLMVYAPEELEQMAASSAHLKGSSGPMSPNTARQALLKQEIVIKDQSGVERKMTREEVVEQLQSSEKLLNELNETWEEKLKKTEQIQVEREKALEELGIAVEKNNVGVYTPKKMPHLVNLNEDPLMSECLMYQIKLGSTRVGRQDSEVPADIRLSGPNIFDNHCQFENINGIVTLHPNEKSMTMVNGMRISDPRRLRSGYRIILGDYHVFRFNHPEEVRRERDLQKTAVTRRSGTPSDFDDERPDSPTNFSENASIVGSEVVDWNFAKREAVLNYYSAESNFGGMKDEELEKLFDDITKIRNLRKTRSESRAGDFEDDTSSRNSYQNGSSSTPVTTLDDGLESVDTDNTLVQAELEERLKMAKEQLQQQLDEQKKEYEAKINRMSLQVSPTGSTMMNGMAFGPLSASMEFYTADQLSAVNKAIRHWKKQRLVIMAETLLTNAIMLKEANIISRELEKDVIYQFTVIEGDNVSNPSSSLETTSALHQYNNDGDANLLSSKTPCVGILVLDSKHQAFYTWSLEKLRMQLHQMRNLYNFADKPQYRKHFNWEDPFYEIPSPKYSLIGRAIAPTRNLVYQQPFKTKANVYCRFTGECKGSLAVSINPIARSGITTSETGENWLRIGEELTFQVQIMEVDGIFESEYSQVHVQFKLSSFGSISPHSVAEKVFCTEPVSDFAASTLQYDYSQTIAITVDEKVLERMLNEPLVFEVFGVAQPRTLNHLELWSASREKPRVGEQPNGLSPQSTSAQSSPSLNGNGTVERRSEEELLAAESHDVLAWVQVCELAPDGNYNPTQLLSQSSVDPGVFLLHQGLQRRIYLTLSHTSGRQFPWTRVLKVTIGKVRLLDAKGRIVESPAHEDIPLRLLPQQKIIYLRDGTSTLSIQCIWDSSLHDSLFLNRTTAMNSRILLHLKWEVEATKCIQPVKFGMDIAVQIQGRDSSNPSKLRNLLASHKMLKKCSGIFLVKLRPPMTRKVTELWRLNTASKPLRAEECLGTWQPRGVSLVHDYNNMKKLLWRKNQVALTRQILNLNQITAVDDNEITATSLKVSTANDRQWSSKQIELLKKVLDIWRTKPYRCKEMIISQDPPNAEDSTASEPRKKTARSDLKLTAEVKQVTQSDSISKKGYLMYQENAVEDKWAKKWFVIRRPYIYIYANHSETDEHGVINLAAVRIDHQKHIEELLQRSNVFALYTNNNAYLMQAANRSDMIDWISKLDQFYPVDKLT</sequence>
<organism evidence="18 19">
    <name type="scientific">Mortierella isabellina</name>
    <name type="common">Filamentous fungus</name>
    <name type="synonym">Umbelopsis isabellina</name>
    <dbReference type="NCBI Taxonomy" id="91625"/>
    <lineage>
        <taxon>Eukaryota</taxon>
        <taxon>Fungi</taxon>
        <taxon>Fungi incertae sedis</taxon>
        <taxon>Mucoromycota</taxon>
        <taxon>Mucoromycotina</taxon>
        <taxon>Umbelopsidomycetes</taxon>
        <taxon>Umbelopsidales</taxon>
        <taxon>Umbelopsidaceae</taxon>
        <taxon>Umbelopsis</taxon>
    </lineage>
</organism>
<feature type="region of interest" description="Disordered" evidence="14">
    <location>
        <begin position="1798"/>
        <end position="1819"/>
    </location>
</feature>
<dbReference type="GO" id="GO:0047496">
    <property type="term" value="P:vesicle transport along microtubule"/>
    <property type="evidence" value="ECO:0007669"/>
    <property type="project" value="UniProtKB-ARBA"/>
</dbReference>
<dbReference type="InterPro" id="IPR022140">
    <property type="entry name" value="Kinesin-like_KIF1-typ"/>
</dbReference>
<dbReference type="Pfam" id="PF16183">
    <property type="entry name" value="Kinesin_assoc"/>
    <property type="match status" value="1"/>
</dbReference>
<dbReference type="FunFam" id="2.60.200.20:FF:000021">
    <property type="entry name" value="Kinesin family protein"/>
    <property type="match status" value="1"/>
</dbReference>
<dbReference type="PROSITE" id="PS50067">
    <property type="entry name" value="KINESIN_MOTOR_2"/>
    <property type="match status" value="1"/>
</dbReference>
<keyword evidence="19" id="KW-1185">Reference proteome</keyword>
<dbReference type="Pfam" id="PF00107">
    <property type="entry name" value="ADH_zinc_N"/>
    <property type="match status" value="1"/>
</dbReference>
<dbReference type="InterPro" id="IPR019821">
    <property type="entry name" value="Kinesin_motor_CS"/>
</dbReference>
<evidence type="ECO:0000259" key="15">
    <source>
        <dbReference type="PROSITE" id="PS50003"/>
    </source>
</evidence>
<dbReference type="Pfam" id="PF00169">
    <property type="entry name" value="PH"/>
    <property type="match status" value="1"/>
</dbReference>
<dbReference type="Gene3D" id="3.40.50.720">
    <property type="entry name" value="NAD(P)-binding Rossmann-like Domain"/>
    <property type="match status" value="1"/>
</dbReference>
<dbReference type="OrthoDB" id="3176171at2759"/>
<evidence type="ECO:0000256" key="13">
    <source>
        <dbReference type="SAM" id="Coils"/>
    </source>
</evidence>
<keyword evidence="4" id="KW-0493">Microtubule</keyword>
<comment type="similarity">
    <text evidence="11">Belongs to the TRAFAC class myosin-kinesin ATPase superfamily. Kinesin family.</text>
</comment>
<dbReference type="Gene3D" id="2.60.200.20">
    <property type="match status" value="1"/>
</dbReference>
<dbReference type="Gene3D" id="3.90.180.10">
    <property type="entry name" value="Medium-chain alcohol dehydrogenases, catalytic domain"/>
    <property type="match status" value="1"/>
</dbReference>
<keyword evidence="8 13" id="KW-0175">Coiled coil</keyword>
<dbReference type="SMART" id="SM00233">
    <property type="entry name" value="PH"/>
    <property type="match status" value="1"/>
</dbReference>
<evidence type="ECO:0000256" key="6">
    <source>
        <dbReference type="ARBA" id="ARBA00022840"/>
    </source>
</evidence>
<feature type="region of interest" description="Disordered" evidence="14">
    <location>
        <begin position="942"/>
        <end position="970"/>
    </location>
</feature>
<evidence type="ECO:0008006" key="20">
    <source>
        <dbReference type="Google" id="ProtNLM"/>
    </source>
</evidence>
<dbReference type="InterPro" id="IPR001849">
    <property type="entry name" value="PH_domain"/>
</dbReference>
<dbReference type="SUPFAM" id="SSF49879">
    <property type="entry name" value="SMAD/FHA domain"/>
    <property type="match status" value="1"/>
</dbReference>
<comment type="cofactor">
    <cofactor evidence="12">
        <name>Zn(2+)</name>
        <dbReference type="ChEBI" id="CHEBI:29105"/>
    </cofactor>
</comment>
<evidence type="ECO:0000256" key="3">
    <source>
        <dbReference type="ARBA" id="ARBA00022490"/>
    </source>
</evidence>
<evidence type="ECO:0000256" key="2">
    <source>
        <dbReference type="ARBA" id="ARBA00022448"/>
    </source>
</evidence>
<comment type="caution">
    <text evidence="18">The sequence shown here is derived from an EMBL/GenBank/DDBJ whole genome shotgun (WGS) entry which is preliminary data.</text>
</comment>
<comment type="subcellular location">
    <subcellularLocation>
        <location evidence="1">Cytoplasm</location>
        <location evidence="1">Cytoskeleton</location>
    </subcellularLocation>
</comment>
<evidence type="ECO:0000256" key="9">
    <source>
        <dbReference type="ARBA" id="ARBA00023175"/>
    </source>
</evidence>
<dbReference type="Pfam" id="PF00498">
    <property type="entry name" value="FHA"/>
    <property type="match status" value="1"/>
</dbReference>
<dbReference type="CDD" id="cd01365">
    <property type="entry name" value="KISc_KIF1A_KIF1B"/>
    <property type="match status" value="1"/>
</dbReference>
<dbReference type="Gene3D" id="6.10.250.2520">
    <property type="match status" value="1"/>
</dbReference>
<dbReference type="InterPro" id="IPR011993">
    <property type="entry name" value="PH-like_dom_sf"/>
</dbReference>
<reference evidence="18" key="1">
    <citation type="submission" date="2020-12" db="EMBL/GenBank/DDBJ databases">
        <title>Metabolic potential, ecology and presence of endohyphal bacteria is reflected in genomic diversity of Mucoromycotina.</title>
        <authorList>
            <person name="Muszewska A."/>
            <person name="Okrasinska A."/>
            <person name="Steczkiewicz K."/>
            <person name="Drgas O."/>
            <person name="Orlowska M."/>
            <person name="Perlinska-Lenart U."/>
            <person name="Aleksandrzak-Piekarczyk T."/>
            <person name="Szatraj K."/>
            <person name="Zielenkiewicz U."/>
            <person name="Pilsyk S."/>
            <person name="Malc E."/>
            <person name="Mieczkowski P."/>
            <person name="Kruszewska J.S."/>
            <person name="Biernat P."/>
            <person name="Pawlowska J."/>
        </authorList>
    </citation>
    <scope>NUCLEOTIDE SEQUENCE</scope>
    <source>
        <strain evidence="18">WA0000067209</strain>
    </source>
</reference>
<feature type="compositionally biased region" description="Low complexity" evidence="14">
    <location>
        <begin position="1039"/>
        <end position="1049"/>
    </location>
</feature>
<dbReference type="Pfam" id="PF00225">
    <property type="entry name" value="Kinesin"/>
    <property type="match status" value="1"/>
</dbReference>
<dbReference type="InterPro" id="IPR036291">
    <property type="entry name" value="NAD(P)-bd_dom_sf"/>
</dbReference>
<evidence type="ECO:0000313" key="19">
    <source>
        <dbReference type="Proteomes" id="UP000654370"/>
    </source>
</evidence>
<evidence type="ECO:0000256" key="8">
    <source>
        <dbReference type="ARBA" id="ARBA00023054"/>
    </source>
</evidence>
<feature type="compositionally biased region" description="Low complexity" evidence="14">
    <location>
        <begin position="1459"/>
        <end position="1470"/>
    </location>
</feature>
<evidence type="ECO:0000256" key="14">
    <source>
        <dbReference type="SAM" id="MobiDB-lite"/>
    </source>
</evidence>
<feature type="binding site" evidence="11">
    <location>
        <begin position="435"/>
        <end position="442"/>
    </location>
    <ligand>
        <name>ATP</name>
        <dbReference type="ChEBI" id="CHEBI:30616"/>
    </ligand>
</feature>
<dbReference type="FunFam" id="3.40.850.10:FF:000047">
    <property type="entry name" value="Kinesin family protein"/>
    <property type="match status" value="1"/>
</dbReference>
<dbReference type="InterPro" id="IPR008984">
    <property type="entry name" value="SMAD_FHA_dom_sf"/>
</dbReference>
<dbReference type="InterPro" id="IPR027417">
    <property type="entry name" value="P-loop_NTPase"/>
</dbReference>
<evidence type="ECO:0000259" key="17">
    <source>
        <dbReference type="PROSITE" id="PS50067"/>
    </source>
</evidence>
<dbReference type="Pfam" id="PF12473">
    <property type="entry name" value="DUF3694"/>
    <property type="match status" value="1"/>
</dbReference>
<keyword evidence="12" id="KW-0862">Zinc</keyword>
<dbReference type="GO" id="GO:0016491">
    <property type="term" value="F:oxidoreductase activity"/>
    <property type="evidence" value="ECO:0007669"/>
    <property type="project" value="UniProtKB-KW"/>
</dbReference>
<feature type="region of interest" description="Disordered" evidence="14">
    <location>
        <begin position="1023"/>
        <end position="1061"/>
    </location>
</feature>
<dbReference type="Proteomes" id="UP000654370">
    <property type="component" value="Unassembled WGS sequence"/>
</dbReference>
<dbReference type="InterPro" id="IPR001752">
    <property type="entry name" value="Kinesin_motor_dom"/>
</dbReference>
<gene>
    <name evidence="18" type="ORF">INT43_001884</name>
</gene>
<feature type="coiled-coil region" evidence="13">
    <location>
        <begin position="1070"/>
        <end position="1105"/>
    </location>
</feature>
<dbReference type="CDD" id="cd08284">
    <property type="entry name" value="FDH_like_2"/>
    <property type="match status" value="1"/>
</dbReference>
<dbReference type="InterPro" id="IPR049780">
    <property type="entry name" value="PH_KIFIA_KIFIB"/>
</dbReference>
<keyword evidence="12" id="KW-0479">Metal-binding</keyword>
<evidence type="ECO:0000256" key="4">
    <source>
        <dbReference type="ARBA" id="ARBA00022701"/>
    </source>
</evidence>
<dbReference type="SUPFAM" id="SSF50729">
    <property type="entry name" value="PH domain-like"/>
    <property type="match status" value="1"/>
</dbReference>
<dbReference type="SMART" id="SM00129">
    <property type="entry name" value="KISc"/>
    <property type="match status" value="1"/>
</dbReference>
<dbReference type="GO" id="GO:0008017">
    <property type="term" value="F:microtubule binding"/>
    <property type="evidence" value="ECO:0007669"/>
    <property type="project" value="InterPro"/>
</dbReference>
<comment type="similarity">
    <text evidence="12">Belongs to the zinc-containing alcohol dehydrogenase family.</text>
</comment>
<dbReference type="PANTHER" id="PTHR47117">
    <property type="entry name" value="STAR-RELATED LIPID TRANSFER PROTEIN 9"/>
    <property type="match status" value="1"/>
</dbReference>
<dbReference type="PROSITE" id="PS00411">
    <property type="entry name" value="KINESIN_MOTOR_1"/>
    <property type="match status" value="1"/>
</dbReference>
<dbReference type="Gene3D" id="3.40.850.10">
    <property type="entry name" value="Kinesin motor domain"/>
    <property type="match status" value="1"/>
</dbReference>
<keyword evidence="5 11" id="KW-0547">Nucleotide-binding</keyword>
<dbReference type="PROSITE" id="PS50006">
    <property type="entry name" value="FHA_DOMAIN"/>
    <property type="match status" value="1"/>
</dbReference>
<feature type="domain" description="Kinesin motor" evidence="17">
    <location>
        <begin position="340"/>
        <end position="691"/>
    </location>
</feature>
<dbReference type="Gene3D" id="2.30.29.30">
    <property type="entry name" value="Pleckstrin-homology domain (PH domain)/Phosphotyrosine-binding domain (PTB)"/>
    <property type="match status" value="1"/>
</dbReference>
<dbReference type="PRINTS" id="PR00380">
    <property type="entry name" value="KINESINHEAVY"/>
</dbReference>
<dbReference type="PROSITE" id="PS50003">
    <property type="entry name" value="PH_DOMAIN"/>
    <property type="match status" value="1"/>
</dbReference>
<feature type="domain" description="PH" evidence="15">
    <location>
        <begin position="1836"/>
        <end position="1935"/>
    </location>
</feature>
<dbReference type="InterPro" id="IPR000253">
    <property type="entry name" value="FHA_dom"/>
</dbReference>
<dbReference type="GO" id="GO:0005874">
    <property type="term" value="C:microtubule"/>
    <property type="evidence" value="ECO:0007669"/>
    <property type="project" value="UniProtKB-KW"/>
</dbReference>
<dbReference type="SMART" id="SM00240">
    <property type="entry name" value="FHA"/>
    <property type="match status" value="1"/>
</dbReference>
<dbReference type="GO" id="GO:0005546">
    <property type="term" value="F:phosphatidylinositol-4,5-bisphosphate binding"/>
    <property type="evidence" value="ECO:0007669"/>
    <property type="project" value="UniProtKB-ARBA"/>
</dbReference>
<dbReference type="Pfam" id="PF08240">
    <property type="entry name" value="ADH_N"/>
    <property type="match status" value="1"/>
</dbReference>
<keyword evidence="3" id="KW-0963">Cytoplasm</keyword>
<dbReference type="InterPro" id="IPR032405">
    <property type="entry name" value="Kinesin_assoc"/>
</dbReference>
<evidence type="ECO:0000256" key="12">
    <source>
        <dbReference type="RuleBase" id="RU361277"/>
    </source>
</evidence>
<keyword evidence="6 11" id="KW-0067">ATP-binding</keyword>
<evidence type="ECO:0000259" key="16">
    <source>
        <dbReference type="PROSITE" id="PS50006"/>
    </source>
</evidence>
<evidence type="ECO:0000256" key="1">
    <source>
        <dbReference type="ARBA" id="ARBA00004245"/>
    </source>
</evidence>
<dbReference type="InterPro" id="IPR022164">
    <property type="entry name" value="Kinesin-like"/>
</dbReference>
<accession>A0A8H7PSD2</accession>
<dbReference type="SUPFAM" id="SSF51735">
    <property type="entry name" value="NAD(P)-binding Rossmann-fold domains"/>
    <property type="match status" value="1"/>
</dbReference>
<keyword evidence="9 11" id="KW-0505">Motor protein</keyword>
<dbReference type="InterPro" id="IPR002328">
    <property type="entry name" value="ADH_Zn_CS"/>
</dbReference>
<dbReference type="InterPro" id="IPR011032">
    <property type="entry name" value="GroES-like_sf"/>
</dbReference>
<keyword evidence="2" id="KW-0813">Transport</keyword>
<dbReference type="EMBL" id="JAEPQZ010000007">
    <property type="protein sequence ID" value="KAG2179035.1"/>
    <property type="molecule type" value="Genomic_DNA"/>
</dbReference>
<evidence type="ECO:0000256" key="5">
    <source>
        <dbReference type="ARBA" id="ARBA00022741"/>
    </source>
</evidence>
<dbReference type="SUPFAM" id="SSF52540">
    <property type="entry name" value="P-loop containing nucleoside triphosphate hydrolases"/>
    <property type="match status" value="1"/>
</dbReference>
<dbReference type="GO" id="GO:0008574">
    <property type="term" value="F:plus-end-directed microtubule motor activity"/>
    <property type="evidence" value="ECO:0007669"/>
    <property type="project" value="UniProtKB-ARBA"/>
</dbReference>
<feature type="region of interest" description="Disordered" evidence="14">
    <location>
        <begin position="1447"/>
        <end position="1479"/>
    </location>
</feature>
<dbReference type="InterPro" id="IPR013154">
    <property type="entry name" value="ADH-like_N"/>
</dbReference>
<feature type="coiled-coil region" evidence="13">
    <location>
        <begin position="773"/>
        <end position="804"/>
    </location>
</feature>
<keyword evidence="7" id="KW-0560">Oxidoreductase</keyword>
<dbReference type="PROSITE" id="PS00059">
    <property type="entry name" value="ADH_ZINC"/>
    <property type="match status" value="1"/>
</dbReference>
<feature type="compositionally biased region" description="Polar residues" evidence="14">
    <location>
        <begin position="945"/>
        <end position="954"/>
    </location>
</feature>
<dbReference type="InterPro" id="IPR036961">
    <property type="entry name" value="Kinesin_motor_dom_sf"/>
</dbReference>
<name>A0A8H7PSD2_MORIS</name>
<dbReference type="CDD" id="cd22705">
    <property type="entry name" value="FHA_KIF1"/>
    <property type="match status" value="1"/>
</dbReference>
<dbReference type="CDD" id="cd01233">
    <property type="entry name" value="PH_KIFIA_KIFIB"/>
    <property type="match status" value="1"/>
</dbReference>
<dbReference type="GO" id="GO:0005524">
    <property type="term" value="F:ATP binding"/>
    <property type="evidence" value="ECO:0007669"/>
    <property type="project" value="UniProtKB-UniRule"/>
</dbReference>
<dbReference type="SUPFAM" id="SSF50129">
    <property type="entry name" value="GroES-like"/>
    <property type="match status" value="1"/>
</dbReference>
<protein>
    <recommendedName>
        <fullName evidence="20">Kinesin-like protein</fullName>
    </recommendedName>
</protein>
<proteinExistence type="inferred from homology"/>
<evidence type="ECO:0000256" key="7">
    <source>
        <dbReference type="ARBA" id="ARBA00023002"/>
    </source>
</evidence>
<dbReference type="GO" id="GO:0008270">
    <property type="term" value="F:zinc ion binding"/>
    <property type="evidence" value="ECO:0007669"/>
    <property type="project" value="InterPro"/>
</dbReference>
<evidence type="ECO:0000256" key="10">
    <source>
        <dbReference type="ARBA" id="ARBA00023212"/>
    </source>
</evidence>
<dbReference type="InterPro" id="IPR013149">
    <property type="entry name" value="ADH-like_C"/>
</dbReference>
<keyword evidence="10" id="KW-0206">Cytoskeleton</keyword>
<evidence type="ECO:0000313" key="18">
    <source>
        <dbReference type="EMBL" id="KAG2179035.1"/>
    </source>
</evidence>
<feature type="domain" description="FHA" evidence="16">
    <location>
        <begin position="857"/>
        <end position="908"/>
    </location>
</feature>